<dbReference type="InterPro" id="IPR038666">
    <property type="entry name" value="SSP1_head-tail_sf"/>
</dbReference>
<gene>
    <name evidence="1" type="ORF">SAOR_00840</name>
</gene>
<dbReference type="InterPro" id="IPR008767">
    <property type="entry name" value="Phage_SPP1_head-tail_adaptor"/>
</dbReference>
<accession>A0A423PYB1</accession>
<organism evidence="1 2">
    <name type="scientific">Salinisphaera orenii MK-B5</name>
    <dbReference type="NCBI Taxonomy" id="856730"/>
    <lineage>
        <taxon>Bacteria</taxon>
        <taxon>Pseudomonadati</taxon>
        <taxon>Pseudomonadota</taxon>
        <taxon>Gammaproteobacteria</taxon>
        <taxon>Salinisphaerales</taxon>
        <taxon>Salinisphaeraceae</taxon>
        <taxon>Salinisphaera</taxon>
    </lineage>
</organism>
<keyword evidence="2" id="KW-1185">Reference proteome</keyword>
<dbReference type="Gene3D" id="2.40.10.270">
    <property type="entry name" value="Bacteriophage SPP1 head-tail adaptor protein"/>
    <property type="match status" value="1"/>
</dbReference>
<evidence type="ECO:0000313" key="1">
    <source>
        <dbReference type="EMBL" id="ROO30587.1"/>
    </source>
</evidence>
<sequence>MSAGYFKRTYPVWRKTTTDGPYGEPVEEWNKIADAPGRAYPARMNDTFAAQQQAGIVTWTFATPADTDIQTSDQVRFDGRTLNVLAVSVTSRGDRIEALAEEQQAGS</sequence>
<dbReference type="NCBIfam" id="TIGR01563">
    <property type="entry name" value="gp16_SPP1"/>
    <property type="match status" value="1"/>
</dbReference>
<proteinExistence type="predicted"/>
<evidence type="ECO:0000313" key="2">
    <source>
        <dbReference type="Proteomes" id="UP000283993"/>
    </source>
</evidence>
<dbReference type="Pfam" id="PF05521">
    <property type="entry name" value="Phage_HCP"/>
    <property type="match status" value="1"/>
</dbReference>
<dbReference type="EMBL" id="AYKH01000001">
    <property type="protein sequence ID" value="ROO30587.1"/>
    <property type="molecule type" value="Genomic_DNA"/>
</dbReference>
<reference evidence="1 2" key="1">
    <citation type="submission" date="2013-10" db="EMBL/GenBank/DDBJ databases">
        <title>Salinisphaera orenii MK-B5 Genome Sequencing.</title>
        <authorList>
            <person name="Lai Q."/>
            <person name="Li C."/>
            <person name="Shao Z."/>
        </authorList>
    </citation>
    <scope>NUCLEOTIDE SEQUENCE [LARGE SCALE GENOMIC DNA]</scope>
    <source>
        <strain evidence="1 2">MK-B5</strain>
    </source>
</reference>
<dbReference type="RefSeq" id="WP_123629789.1">
    <property type="nucleotide sequence ID" value="NZ_AYKH01000001.1"/>
</dbReference>
<protein>
    <recommendedName>
        <fullName evidence="3">Head-tail adaptor protein</fullName>
    </recommendedName>
</protein>
<dbReference type="AlphaFoldDB" id="A0A423PYB1"/>
<comment type="caution">
    <text evidence="1">The sequence shown here is derived from an EMBL/GenBank/DDBJ whole genome shotgun (WGS) entry which is preliminary data.</text>
</comment>
<name>A0A423PYB1_9GAMM</name>
<dbReference type="Proteomes" id="UP000283993">
    <property type="component" value="Unassembled WGS sequence"/>
</dbReference>
<evidence type="ECO:0008006" key="3">
    <source>
        <dbReference type="Google" id="ProtNLM"/>
    </source>
</evidence>